<evidence type="ECO:0000313" key="3">
    <source>
        <dbReference type="Proteomes" id="UP001152799"/>
    </source>
</evidence>
<dbReference type="Proteomes" id="UP001152799">
    <property type="component" value="Chromosome 10"/>
</dbReference>
<proteinExistence type="predicted"/>
<evidence type="ECO:0000256" key="1">
    <source>
        <dbReference type="SAM" id="MobiDB-lite"/>
    </source>
</evidence>
<sequence length="312" mass="35711">MFKHFCRSLRSKVARRNLPNEKSDNINGKDLKEEPKNEPEKDLSTAGGDTVNGKDLEEQPENEHGKDLTTASGETVNGKDLEEQPENEPEKDLSSASGETVIRTINYETDSNKTDKQNEEMLESVEAPVSEQIIESKTKFQDSNEVNLKPFPIAVSLKYFLPKDEEIVKKVIDPFSEAVVRNTSTMFSRKCRYQCYKRNKKCKICQCRENEIFSLNNAIRNVTVIAAHSHSVQKEDEKPMQKYKSAKKIVLPKESLKTFEKIQLKLNNMKIFYPNVYESTDNVLDQWGRNASLTDMNQELLNADELPIKALI</sequence>
<dbReference type="EMBL" id="OU892286">
    <property type="protein sequence ID" value="CAG9761417.1"/>
    <property type="molecule type" value="Genomic_DNA"/>
</dbReference>
<feature type="compositionally biased region" description="Basic and acidic residues" evidence="1">
    <location>
        <begin position="52"/>
        <end position="67"/>
    </location>
</feature>
<protein>
    <submittedName>
        <fullName evidence="2">Uncharacterized protein</fullName>
    </submittedName>
</protein>
<accession>A0A9N9MED5</accession>
<gene>
    <name evidence="2" type="ORF">CEUTPL_LOCUS2122</name>
</gene>
<feature type="compositionally biased region" description="Basic residues" evidence="1">
    <location>
        <begin position="1"/>
        <end position="15"/>
    </location>
</feature>
<feature type="compositionally biased region" description="Basic and acidic residues" evidence="1">
    <location>
        <begin position="77"/>
        <end position="93"/>
    </location>
</feature>
<keyword evidence="3" id="KW-1185">Reference proteome</keyword>
<organism evidence="2 3">
    <name type="scientific">Ceutorhynchus assimilis</name>
    <name type="common">cabbage seed weevil</name>
    <dbReference type="NCBI Taxonomy" id="467358"/>
    <lineage>
        <taxon>Eukaryota</taxon>
        <taxon>Metazoa</taxon>
        <taxon>Ecdysozoa</taxon>
        <taxon>Arthropoda</taxon>
        <taxon>Hexapoda</taxon>
        <taxon>Insecta</taxon>
        <taxon>Pterygota</taxon>
        <taxon>Neoptera</taxon>
        <taxon>Endopterygota</taxon>
        <taxon>Coleoptera</taxon>
        <taxon>Polyphaga</taxon>
        <taxon>Cucujiformia</taxon>
        <taxon>Curculionidae</taxon>
        <taxon>Ceutorhynchinae</taxon>
        <taxon>Ceutorhynchus</taxon>
    </lineage>
</organism>
<feature type="compositionally biased region" description="Basic and acidic residues" evidence="1">
    <location>
        <begin position="18"/>
        <end position="43"/>
    </location>
</feature>
<dbReference type="OrthoDB" id="6781092at2759"/>
<dbReference type="AlphaFoldDB" id="A0A9N9MED5"/>
<feature type="region of interest" description="Disordered" evidence="1">
    <location>
        <begin position="1"/>
        <end position="98"/>
    </location>
</feature>
<reference evidence="2" key="1">
    <citation type="submission" date="2022-01" db="EMBL/GenBank/DDBJ databases">
        <authorList>
            <person name="King R."/>
        </authorList>
    </citation>
    <scope>NUCLEOTIDE SEQUENCE</scope>
</reference>
<name>A0A9N9MED5_9CUCU</name>
<evidence type="ECO:0000313" key="2">
    <source>
        <dbReference type="EMBL" id="CAG9761417.1"/>
    </source>
</evidence>